<dbReference type="Gene3D" id="3.40.50.1820">
    <property type="entry name" value="alpha/beta hydrolase"/>
    <property type="match status" value="1"/>
</dbReference>
<dbReference type="Proteomes" id="UP001603857">
    <property type="component" value="Unassembled WGS sequence"/>
</dbReference>
<dbReference type="EMBL" id="JBGMDY010000008">
    <property type="protein sequence ID" value="KAL2324376.1"/>
    <property type="molecule type" value="Genomic_DNA"/>
</dbReference>
<protein>
    <recommendedName>
        <fullName evidence="3">Alpha/beta hydrolase fold-3 domain-containing protein</fullName>
    </recommendedName>
</protein>
<dbReference type="Pfam" id="PF07859">
    <property type="entry name" value="Abhydrolase_3"/>
    <property type="match status" value="1"/>
</dbReference>
<feature type="domain" description="Alpha/beta hydrolase fold-3" evidence="3">
    <location>
        <begin position="75"/>
        <end position="122"/>
    </location>
</feature>
<dbReference type="AlphaFoldDB" id="A0ABD1LLK3"/>
<organism evidence="4 5">
    <name type="scientific">Flemingia macrophylla</name>
    <dbReference type="NCBI Taxonomy" id="520843"/>
    <lineage>
        <taxon>Eukaryota</taxon>
        <taxon>Viridiplantae</taxon>
        <taxon>Streptophyta</taxon>
        <taxon>Embryophyta</taxon>
        <taxon>Tracheophyta</taxon>
        <taxon>Spermatophyta</taxon>
        <taxon>Magnoliopsida</taxon>
        <taxon>eudicotyledons</taxon>
        <taxon>Gunneridae</taxon>
        <taxon>Pentapetalae</taxon>
        <taxon>rosids</taxon>
        <taxon>fabids</taxon>
        <taxon>Fabales</taxon>
        <taxon>Fabaceae</taxon>
        <taxon>Papilionoideae</taxon>
        <taxon>50 kb inversion clade</taxon>
        <taxon>NPAAA clade</taxon>
        <taxon>indigoferoid/millettioid clade</taxon>
        <taxon>Phaseoleae</taxon>
        <taxon>Flemingia</taxon>
    </lineage>
</organism>
<dbReference type="PANTHER" id="PTHR23024">
    <property type="entry name" value="ARYLACETAMIDE DEACETYLASE"/>
    <property type="match status" value="1"/>
</dbReference>
<evidence type="ECO:0000313" key="5">
    <source>
        <dbReference type="Proteomes" id="UP001603857"/>
    </source>
</evidence>
<comment type="similarity">
    <text evidence="1">Belongs to the 'GDXG' lipolytic enzyme family.</text>
</comment>
<proteinExistence type="inferred from homology"/>
<evidence type="ECO:0000256" key="2">
    <source>
        <dbReference type="SAM" id="MobiDB-lite"/>
    </source>
</evidence>
<evidence type="ECO:0000313" key="4">
    <source>
        <dbReference type="EMBL" id="KAL2324376.1"/>
    </source>
</evidence>
<evidence type="ECO:0000256" key="1">
    <source>
        <dbReference type="ARBA" id="ARBA00010515"/>
    </source>
</evidence>
<dbReference type="InterPro" id="IPR029058">
    <property type="entry name" value="AB_hydrolase_fold"/>
</dbReference>
<dbReference type="PANTHER" id="PTHR23024:SF562">
    <property type="entry name" value="2-HYDROXYISOFLAVANONE DEHYDRATASE"/>
    <property type="match status" value="1"/>
</dbReference>
<feature type="region of interest" description="Disordered" evidence="2">
    <location>
        <begin position="135"/>
        <end position="162"/>
    </location>
</feature>
<comment type="caution">
    <text evidence="4">The sequence shown here is derived from an EMBL/GenBank/DDBJ whole genome shotgun (WGS) entry which is preliminary data.</text>
</comment>
<dbReference type="InterPro" id="IPR050466">
    <property type="entry name" value="Carboxylest/Gibb_receptor"/>
</dbReference>
<evidence type="ECO:0000259" key="3">
    <source>
        <dbReference type="Pfam" id="PF07859"/>
    </source>
</evidence>
<keyword evidence="5" id="KW-1185">Reference proteome</keyword>
<dbReference type="InterPro" id="IPR013094">
    <property type="entry name" value="AB_hydrolase_3"/>
</dbReference>
<gene>
    <name evidence="4" type="ORF">Fmac_023434</name>
</gene>
<name>A0ABD1LLK3_9FABA</name>
<dbReference type="SUPFAM" id="SSF53474">
    <property type="entry name" value="alpha/beta-Hydrolases"/>
    <property type="match status" value="1"/>
</dbReference>
<accession>A0ABD1LLK3</accession>
<reference evidence="4 5" key="1">
    <citation type="submission" date="2024-08" db="EMBL/GenBank/DDBJ databases">
        <title>Insights into the chromosomal genome structure of Flemingia macrophylla.</title>
        <authorList>
            <person name="Ding Y."/>
            <person name="Zhao Y."/>
            <person name="Bi W."/>
            <person name="Wu M."/>
            <person name="Zhao G."/>
            <person name="Gong Y."/>
            <person name="Li W."/>
            <person name="Zhang P."/>
        </authorList>
    </citation>
    <scope>NUCLEOTIDE SEQUENCE [LARGE SCALE GENOMIC DNA]</scope>
    <source>
        <strain evidence="4">DYQJB</strain>
        <tissue evidence="4">Leaf</tissue>
    </source>
</reference>
<sequence>MASKVVVAEIPSYIKVFSDGSVERPGQTPLVPPSNPDPLTKVFSKDVIISENPAISARLYLPTHEKENDKKVPILVYFHGGGFFFESAFSQLYHHHFNTFVSHTNCIVVSVEYGLALEHPSPLLPRLLARSHMGRFRRRRSPAPPPRRFQPSFHRGDGAVAT</sequence>